<keyword evidence="2" id="KW-1133">Transmembrane helix</keyword>
<sequence>MTTLPYYTYTQGAVVQKALNAIATFFSSSSFGDYLQICIMLGLAASTFTFMISRNPKDIIKWMVVFFAVPLFLISMKARVPIIDKTEPGAVYVVDNVPYLVAVPTWFFSSMMVGMTEGVESIFTTSDDERYGRTGMLFGSELYRLSRQSNVHETKLKKNWNDYFQNCIIGDIHINHKYSWKELFSAPDMFAFLAGKPQSPLRGLFMEKQDFKTCKEALPLISKEFSDAAGENANLLAQHLFGKNANKYKPQMMATLQKSYQTFISISTSASNTLKQNMALNAVRYSIDTMSPTENALNYAYTQNKLQTTSMWASLGLMAREYLPMMHTMLFMLFACLGFFIAGAAMLPGLTMMVLSNYVKTFAYLATWPALFAILNAIQLWGLEELSTPVSGKFGGLVLSNANAMDELHSRFAWITGALMISVPAIAGGILKGGSAVMSSMNYQLAGMINSTNARASAAAASGNLDFGNTQMDNQSYHNTNANKFDDNTLTRTGHTTTQNSDGSLTTTHHNDGGRTTYDAQGTTSKGNFQAMAQSTVQQGLNTQYSNTQQALTQTMTQVGQNLQGGMALNDRWNDTVSKNLSYGEGNTSGLTTQVTEGMNDVNAAINTVQETTGWSKEQSQAYLQSAYGGFEVGVGSGKSLGFFNAGANGGVKWSDDERTAYSHMTNDQKTQLEQATSQYTEGANSVVSAGQQVDNKDTRSSTEQYAHDFAMNYGNTKTLNATAANSESDLNALSTTISRMDNDSATFTANHMQGFQNYLENTVKQDDVERLMTAHQPEDLAEVKTHYQNYMQTEDFEQSIGLSGNRDTNVKALGKTYNDNAPSSSTKPKLTPGQGAIIEKGHEEAWDNSIKAREDMLNVKQTGGLFNDERFNKITTDTEQQQTIANEQITKPVTPLVDLSIKTEVEAETTRPEPPNYVQTGQSYPSVPAYTKKPE</sequence>
<evidence type="ECO:0000259" key="3">
    <source>
        <dbReference type="Pfam" id="PF07916"/>
    </source>
</evidence>
<evidence type="ECO:0000313" key="5">
    <source>
        <dbReference type="Proteomes" id="UP000094165"/>
    </source>
</evidence>
<organism evidence="4 5">
    <name type="scientific">Vibrio genomosp. F6 str. FF-238</name>
    <dbReference type="NCBI Taxonomy" id="1191298"/>
    <lineage>
        <taxon>Bacteria</taxon>
        <taxon>Pseudomonadati</taxon>
        <taxon>Pseudomonadota</taxon>
        <taxon>Gammaproteobacteria</taxon>
        <taxon>Vibrionales</taxon>
        <taxon>Vibrionaceae</taxon>
        <taxon>Vibrio</taxon>
    </lineage>
</organism>
<reference evidence="4 5" key="1">
    <citation type="journal article" date="2012" name="Science">
        <title>Ecological populations of bacteria act as socially cohesive units of antibiotic production and resistance.</title>
        <authorList>
            <person name="Cordero O.X."/>
            <person name="Wildschutte H."/>
            <person name="Kirkup B."/>
            <person name="Proehl S."/>
            <person name="Ngo L."/>
            <person name="Hussain F."/>
            <person name="Le Roux F."/>
            <person name="Mincer T."/>
            <person name="Polz M.F."/>
        </authorList>
    </citation>
    <scope>NUCLEOTIDE SEQUENCE [LARGE SCALE GENOMIC DNA]</scope>
    <source>
        <strain evidence="4 5">FF-238</strain>
    </source>
</reference>
<accession>A0A1E5CSG3</accession>
<feature type="compositionally biased region" description="Polar residues" evidence="1">
    <location>
        <begin position="490"/>
        <end position="508"/>
    </location>
</feature>
<feature type="region of interest" description="Disordered" evidence="1">
    <location>
        <begin position="484"/>
        <end position="514"/>
    </location>
</feature>
<feature type="region of interest" description="Disordered" evidence="1">
    <location>
        <begin position="815"/>
        <end position="835"/>
    </location>
</feature>
<evidence type="ECO:0000256" key="2">
    <source>
        <dbReference type="SAM" id="Phobius"/>
    </source>
</evidence>
<name>A0A1E5CSG3_9VIBR</name>
<feature type="domain" description="TraG N-terminal Proteobacteria" evidence="3">
    <location>
        <begin position="6"/>
        <end position="451"/>
    </location>
</feature>
<dbReference type="RefSeq" id="WP_017053063.1">
    <property type="nucleotide sequence ID" value="NZ_AJYW02000257.1"/>
</dbReference>
<feature type="transmembrane region" description="Helical" evidence="2">
    <location>
        <begin position="412"/>
        <end position="431"/>
    </location>
</feature>
<keyword evidence="2" id="KW-0812">Transmembrane</keyword>
<gene>
    <name evidence="4" type="ORF">A130_07225</name>
</gene>
<comment type="caution">
    <text evidence="4">The sequence shown here is derived from an EMBL/GenBank/DDBJ whole genome shotgun (WGS) entry which is preliminary data.</text>
</comment>
<dbReference type="InterPro" id="IPR012931">
    <property type="entry name" value="TraG_N_Proteobacteria"/>
</dbReference>
<dbReference type="NCBIfam" id="NF010295">
    <property type="entry name" value="PRK13735.1"/>
    <property type="match status" value="1"/>
</dbReference>
<dbReference type="Proteomes" id="UP000094165">
    <property type="component" value="Unassembled WGS sequence"/>
</dbReference>
<proteinExistence type="predicted"/>
<dbReference type="EMBL" id="AJYW02000257">
    <property type="protein sequence ID" value="OEE72851.1"/>
    <property type="molecule type" value="Genomic_DNA"/>
</dbReference>
<dbReference type="Pfam" id="PF07916">
    <property type="entry name" value="TraG_N"/>
    <property type="match status" value="1"/>
</dbReference>
<feature type="transmembrane region" description="Helical" evidence="2">
    <location>
        <begin position="362"/>
        <end position="382"/>
    </location>
</feature>
<feature type="compositionally biased region" description="Polar residues" evidence="1">
    <location>
        <begin position="818"/>
        <end position="829"/>
    </location>
</feature>
<keyword evidence="2" id="KW-0472">Membrane</keyword>
<feature type="transmembrane region" description="Helical" evidence="2">
    <location>
        <begin position="59"/>
        <end position="76"/>
    </location>
</feature>
<feature type="region of interest" description="Disordered" evidence="1">
    <location>
        <begin position="906"/>
        <end position="936"/>
    </location>
</feature>
<feature type="transmembrane region" description="Helical" evidence="2">
    <location>
        <begin position="329"/>
        <end position="350"/>
    </location>
</feature>
<evidence type="ECO:0000313" key="4">
    <source>
        <dbReference type="EMBL" id="OEE72851.1"/>
    </source>
</evidence>
<evidence type="ECO:0000256" key="1">
    <source>
        <dbReference type="SAM" id="MobiDB-lite"/>
    </source>
</evidence>
<dbReference type="AlphaFoldDB" id="A0A1E5CSG3"/>
<protein>
    <submittedName>
        <fullName evidence="4">Conjugal transfer protein TraG</fullName>
    </submittedName>
</protein>
<feature type="transmembrane region" description="Helical" evidence="2">
    <location>
        <begin position="34"/>
        <end position="52"/>
    </location>
</feature>
<keyword evidence="5" id="KW-1185">Reference proteome</keyword>